<name>F4S3V3_MELLP</name>
<dbReference type="HOGENOM" id="CLU_1917515_0_0_1"/>
<gene>
    <name evidence="2" type="ORF">MELLADRAFT_111640</name>
</gene>
<feature type="compositionally biased region" description="Polar residues" evidence="1">
    <location>
        <begin position="14"/>
        <end position="34"/>
    </location>
</feature>
<evidence type="ECO:0000256" key="1">
    <source>
        <dbReference type="SAM" id="MobiDB-lite"/>
    </source>
</evidence>
<dbReference type="RefSeq" id="XP_007416132.1">
    <property type="nucleotide sequence ID" value="XM_007416070.1"/>
</dbReference>
<evidence type="ECO:0000313" key="2">
    <source>
        <dbReference type="EMBL" id="EGG00678.1"/>
    </source>
</evidence>
<feature type="compositionally biased region" description="Polar residues" evidence="1">
    <location>
        <begin position="60"/>
        <end position="96"/>
    </location>
</feature>
<dbReference type="VEuPathDB" id="FungiDB:MELLADRAFT_111640"/>
<dbReference type="STRING" id="747676.F4S3V3"/>
<evidence type="ECO:0000313" key="3">
    <source>
        <dbReference type="Proteomes" id="UP000001072"/>
    </source>
</evidence>
<keyword evidence="3" id="KW-1185">Reference proteome</keyword>
<feature type="region of interest" description="Disordered" evidence="1">
    <location>
        <begin position="1"/>
        <end position="132"/>
    </location>
</feature>
<protein>
    <submittedName>
        <fullName evidence="2">Uncharacterized protein</fullName>
    </submittedName>
</protein>
<sequence>MSQRQQWVFPVPPKSQTQNSNAARLLVPSTSQVLNKRRVSERTQAAAEVEETSSKHVKTTPATKTKQITSVKKAKQTQPTSGKSKSQARKANQSTKGKQRKVTPPRTPTPTPTPSHNHDREVSWSSWTGAYG</sequence>
<reference evidence="3" key="1">
    <citation type="journal article" date="2011" name="Proc. Natl. Acad. Sci. U.S.A.">
        <title>Obligate biotrophy features unraveled by the genomic analysis of rust fungi.</title>
        <authorList>
            <person name="Duplessis S."/>
            <person name="Cuomo C.A."/>
            <person name="Lin Y.-C."/>
            <person name="Aerts A."/>
            <person name="Tisserant E."/>
            <person name="Veneault-Fourrey C."/>
            <person name="Joly D.L."/>
            <person name="Hacquard S."/>
            <person name="Amselem J."/>
            <person name="Cantarel B.L."/>
            <person name="Chiu R."/>
            <person name="Coutinho P.M."/>
            <person name="Feau N."/>
            <person name="Field M."/>
            <person name="Frey P."/>
            <person name="Gelhaye E."/>
            <person name="Goldberg J."/>
            <person name="Grabherr M.G."/>
            <person name="Kodira C.D."/>
            <person name="Kohler A."/>
            <person name="Kuees U."/>
            <person name="Lindquist E.A."/>
            <person name="Lucas S.M."/>
            <person name="Mago R."/>
            <person name="Mauceli E."/>
            <person name="Morin E."/>
            <person name="Murat C."/>
            <person name="Pangilinan J.L."/>
            <person name="Park R."/>
            <person name="Pearson M."/>
            <person name="Quesneville H."/>
            <person name="Rouhier N."/>
            <person name="Sakthikumar S."/>
            <person name="Salamov A.A."/>
            <person name="Schmutz J."/>
            <person name="Selles B."/>
            <person name="Shapiro H."/>
            <person name="Tanguay P."/>
            <person name="Tuskan G.A."/>
            <person name="Henrissat B."/>
            <person name="Van de Peer Y."/>
            <person name="Rouze P."/>
            <person name="Ellis J.G."/>
            <person name="Dodds P.N."/>
            <person name="Schein J.E."/>
            <person name="Zhong S."/>
            <person name="Hamelin R.C."/>
            <person name="Grigoriev I.V."/>
            <person name="Szabo L.J."/>
            <person name="Martin F."/>
        </authorList>
    </citation>
    <scope>NUCLEOTIDE SEQUENCE [LARGE SCALE GENOMIC DNA]</scope>
    <source>
        <strain evidence="3">98AG31 / pathotype 3-4-7</strain>
    </source>
</reference>
<feature type="compositionally biased region" description="Polar residues" evidence="1">
    <location>
        <begin position="123"/>
        <end position="132"/>
    </location>
</feature>
<proteinExistence type="predicted"/>
<dbReference type="KEGG" id="mlr:MELLADRAFT_111640"/>
<dbReference type="Proteomes" id="UP000001072">
    <property type="component" value="Unassembled WGS sequence"/>
</dbReference>
<accession>F4S3V3</accession>
<dbReference type="AlphaFoldDB" id="F4S3V3"/>
<dbReference type="EMBL" id="GL883145">
    <property type="protein sequence ID" value="EGG00678.1"/>
    <property type="molecule type" value="Genomic_DNA"/>
</dbReference>
<dbReference type="InParanoid" id="F4S3V3"/>
<organism evidence="3">
    <name type="scientific">Melampsora larici-populina (strain 98AG31 / pathotype 3-4-7)</name>
    <name type="common">Poplar leaf rust fungus</name>
    <dbReference type="NCBI Taxonomy" id="747676"/>
    <lineage>
        <taxon>Eukaryota</taxon>
        <taxon>Fungi</taxon>
        <taxon>Dikarya</taxon>
        <taxon>Basidiomycota</taxon>
        <taxon>Pucciniomycotina</taxon>
        <taxon>Pucciniomycetes</taxon>
        <taxon>Pucciniales</taxon>
        <taxon>Melampsoraceae</taxon>
        <taxon>Melampsora</taxon>
    </lineage>
</organism>
<dbReference type="GeneID" id="18924449"/>